<gene>
    <name evidence="3" type="ORF">NQZ67_27815</name>
</gene>
<evidence type="ECO:0000259" key="1">
    <source>
        <dbReference type="Pfam" id="PF14498"/>
    </source>
</evidence>
<dbReference type="InterPro" id="IPR008928">
    <property type="entry name" value="6-hairpin_glycosidase_sf"/>
</dbReference>
<keyword evidence="3" id="KW-0378">Hydrolase</keyword>
<dbReference type="InterPro" id="IPR054363">
    <property type="entry name" value="GH95_cat"/>
</dbReference>
<dbReference type="Pfam" id="PF22124">
    <property type="entry name" value="Glyco_hydro_95_cat"/>
    <property type="match status" value="1"/>
</dbReference>
<protein>
    <submittedName>
        <fullName evidence="3">Glycoside hydrolase family 95 protein</fullName>
    </submittedName>
</protein>
<dbReference type="GO" id="GO:0004560">
    <property type="term" value="F:alpha-L-fucosidase activity"/>
    <property type="evidence" value="ECO:0007669"/>
    <property type="project" value="InterPro"/>
</dbReference>
<organism evidence="3 4">
    <name type="scientific">Paenibacillus soyae</name>
    <dbReference type="NCBI Taxonomy" id="2969249"/>
    <lineage>
        <taxon>Bacteria</taxon>
        <taxon>Bacillati</taxon>
        <taxon>Bacillota</taxon>
        <taxon>Bacilli</taxon>
        <taxon>Bacillales</taxon>
        <taxon>Paenibacillaceae</taxon>
        <taxon>Paenibacillus</taxon>
    </lineage>
</organism>
<evidence type="ECO:0000313" key="3">
    <source>
        <dbReference type="EMBL" id="MCR2807704.1"/>
    </source>
</evidence>
<proteinExistence type="predicted"/>
<feature type="domain" description="Glycosyl hydrolase family 95 N-terminal" evidence="1">
    <location>
        <begin position="4"/>
        <end position="248"/>
    </location>
</feature>
<dbReference type="EMBL" id="JANIPJ010000031">
    <property type="protein sequence ID" value="MCR2807704.1"/>
    <property type="molecule type" value="Genomic_DNA"/>
</dbReference>
<reference evidence="3" key="1">
    <citation type="submission" date="2022-08" db="EMBL/GenBank/DDBJ databases">
        <title>The genomic sequence of strain Paenibacillus sp. SCIV0701.</title>
        <authorList>
            <person name="Zhao H."/>
        </authorList>
    </citation>
    <scope>NUCLEOTIDE SEQUENCE</scope>
    <source>
        <strain evidence="3">SCIV0701</strain>
    </source>
</reference>
<dbReference type="PANTHER" id="PTHR31084">
    <property type="entry name" value="ALPHA-L-FUCOSIDASE 2"/>
    <property type="match status" value="1"/>
</dbReference>
<name>A0A9X2MWM9_9BACL</name>
<dbReference type="PIRSF" id="PIRSF007663">
    <property type="entry name" value="UCP007663"/>
    <property type="match status" value="1"/>
</dbReference>
<dbReference type="SUPFAM" id="SSF48208">
    <property type="entry name" value="Six-hairpin glycosidases"/>
    <property type="match status" value="1"/>
</dbReference>
<dbReference type="InterPro" id="IPR016518">
    <property type="entry name" value="Alpha-L-fucosidase"/>
</dbReference>
<accession>A0A9X2MWM9</accession>
<dbReference type="Gene3D" id="1.50.10.10">
    <property type="match status" value="1"/>
</dbReference>
<dbReference type="InterPro" id="IPR027414">
    <property type="entry name" value="GH95_N_dom"/>
</dbReference>
<keyword evidence="4" id="KW-1185">Reference proteome</keyword>
<dbReference type="Proteomes" id="UP001141950">
    <property type="component" value="Unassembled WGS sequence"/>
</dbReference>
<dbReference type="GO" id="GO:0005975">
    <property type="term" value="P:carbohydrate metabolic process"/>
    <property type="evidence" value="ECO:0007669"/>
    <property type="project" value="InterPro"/>
</dbReference>
<dbReference type="InterPro" id="IPR012341">
    <property type="entry name" value="6hp_glycosidase-like_sf"/>
</dbReference>
<feature type="domain" description="Glycosyl hydrolase family 95 catalytic" evidence="2">
    <location>
        <begin position="277"/>
        <end position="703"/>
    </location>
</feature>
<dbReference type="PANTHER" id="PTHR31084:SF0">
    <property type="entry name" value="ALPHA-L-FUCOSIDASE 2"/>
    <property type="match status" value="1"/>
</dbReference>
<evidence type="ECO:0000313" key="4">
    <source>
        <dbReference type="Proteomes" id="UP001141950"/>
    </source>
</evidence>
<dbReference type="AlphaFoldDB" id="A0A9X2MWM9"/>
<comment type="caution">
    <text evidence="3">The sequence shown here is derived from an EMBL/GenBank/DDBJ whole genome shotgun (WGS) entry which is preliminary data.</text>
</comment>
<sequence>MRYPASWWRNMWREALPSGNGVIGASVFGGVKEETILLNHAKLWHWGRKDELPDVSHILPQTRAMMDSKRYREGSWLLANALKERGYGSKLASRFPLAAIRLDMPCGSAFRSYRRTLAMDSGEVGVEWTDGSIRYSRRLFVSRADDAVVYEIDSDGEAAVAGEIGLALHPSDRWGDTPEFKELESSVGTGASACEEPLPGGAGFAWFAATNDDGSDFGAVMLVKADGGTVQASGGMLRFEGATSVLAVTRVFVKGERTRDWSRLRKELSDLLADAAYEQLLGRHVALHRPLYRSATLELGEADSSNDKVKSNEELLFDAYEGEAPLALIRRMWAFGRYLFISGTGASADAEPFGLYGLWGGDYRLVWCHNMANENIQMMYWHAQVGGLGELMPAFFRYYEELMDDFRDNARKLYGCGGIYIPAGTTPGIGSPNQIVPVILNWTGAAGWLARHYDEHFRFTGDRGFLKERLIPFLREAVRFYEDFLVLGEDGLYRIYPSVSPENTPLNFMPTNGATLAHPMPTTINATMDVAILKELLSNLIAASRQSGTAEAAELEKWRQMLDRLPSYRVNRDGAVREWIHPDFDDRYAHRHLSHLYPVFPGQEVTEESHPELFEAFETAVRKRELGAQSGWSLAHMASIYARLGDGEGAAECLDILSRSSLLPNLFTLHNDWRGMGVSMAMAAAPVQLDASMGWVNAVQEMLLQVSPGLVKLLPALPERWSRGSLSGWRFHTGELSMEWDREQGRFRAVLLAKRATELVVKVPEWAGELQMTGGEFGPSELGRVYISVRLKPGMSAIFSYDHRVRS</sequence>
<dbReference type="Pfam" id="PF14498">
    <property type="entry name" value="Glyco_hyd_65N_2"/>
    <property type="match status" value="1"/>
</dbReference>
<evidence type="ECO:0000259" key="2">
    <source>
        <dbReference type="Pfam" id="PF22124"/>
    </source>
</evidence>